<dbReference type="EMBL" id="KI912114">
    <property type="protein sequence ID" value="ETS79552.1"/>
    <property type="molecule type" value="Genomic_DNA"/>
</dbReference>
<dbReference type="RefSeq" id="XP_007836177.1">
    <property type="nucleotide sequence ID" value="XM_007837986.1"/>
</dbReference>
<keyword evidence="2" id="KW-1185">Reference proteome</keyword>
<dbReference type="AlphaFoldDB" id="W3X2D3"/>
<sequence length="197" mass="21906">MADTEPAIPSISVRLAITPPEYSRQTGDAGFPTFTIVATLAPSAPKPITLMTWPTAFNPQLALKRRDFTAQNISRDPPEDIRLEITKGPSRLPYQPRRGSSDQRYYVTLYPGRELTIAEQPFNLVKRVDGEGVCIFQPGNTYRLGISDSGSKTGLWWWGTTDDILYEAGGPPYRIHHLKGKGDISLISEPVDFTIVE</sequence>
<dbReference type="KEGG" id="pfy:PFICI_09405"/>
<dbReference type="InParanoid" id="W3X2D3"/>
<reference evidence="2" key="1">
    <citation type="journal article" date="2015" name="BMC Genomics">
        <title>Genomic and transcriptomic analysis of the endophytic fungus Pestalotiopsis fici reveals its lifestyle and high potential for synthesis of natural products.</title>
        <authorList>
            <person name="Wang X."/>
            <person name="Zhang X."/>
            <person name="Liu L."/>
            <person name="Xiang M."/>
            <person name="Wang W."/>
            <person name="Sun X."/>
            <person name="Che Y."/>
            <person name="Guo L."/>
            <person name="Liu G."/>
            <person name="Guo L."/>
            <person name="Wang C."/>
            <person name="Yin W.B."/>
            <person name="Stadler M."/>
            <person name="Zhang X."/>
            <person name="Liu X."/>
        </authorList>
    </citation>
    <scope>NUCLEOTIDE SEQUENCE [LARGE SCALE GENOMIC DNA]</scope>
    <source>
        <strain evidence="2">W106-1 / CGMCC3.15140</strain>
    </source>
</reference>
<evidence type="ECO:0000313" key="2">
    <source>
        <dbReference type="Proteomes" id="UP000030651"/>
    </source>
</evidence>
<accession>W3X2D3</accession>
<dbReference type="HOGENOM" id="CLU_1440771_0_0_1"/>
<proteinExistence type="predicted"/>
<dbReference type="GeneID" id="19274418"/>
<gene>
    <name evidence="1" type="ORF">PFICI_09405</name>
</gene>
<name>W3X2D3_PESFW</name>
<protein>
    <submittedName>
        <fullName evidence="1">Uncharacterized protein</fullName>
    </submittedName>
</protein>
<dbReference type="OrthoDB" id="5418036at2759"/>
<organism evidence="1 2">
    <name type="scientific">Pestalotiopsis fici (strain W106-1 / CGMCC3.15140)</name>
    <dbReference type="NCBI Taxonomy" id="1229662"/>
    <lineage>
        <taxon>Eukaryota</taxon>
        <taxon>Fungi</taxon>
        <taxon>Dikarya</taxon>
        <taxon>Ascomycota</taxon>
        <taxon>Pezizomycotina</taxon>
        <taxon>Sordariomycetes</taxon>
        <taxon>Xylariomycetidae</taxon>
        <taxon>Amphisphaeriales</taxon>
        <taxon>Sporocadaceae</taxon>
        <taxon>Pestalotiopsis</taxon>
    </lineage>
</organism>
<dbReference type="Proteomes" id="UP000030651">
    <property type="component" value="Unassembled WGS sequence"/>
</dbReference>
<evidence type="ECO:0000313" key="1">
    <source>
        <dbReference type="EMBL" id="ETS79552.1"/>
    </source>
</evidence>